<dbReference type="Proteomes" id="UP000229504">
    <property type="component" value="Unassembled WGS sequence"/>
</dbReference>
<feature type="domain" description="DUF4935" evidence="1">
    <location>
        <begin position="21"/>
        <end position="188"/>
    </location>
</feature>
<name>A0A2G5FRH1_9PSED</name>
<dbReference type="Pfam" id="PF16289">
    <property type="entry name" value="PIN_12"/>
    <property type="match status" value="1"/>
</dbReference>
<accession>A0A2G5FRH1</accession>
<protein>
    <recommendedName>
        <fullName evidence="1">DUF4935 domain-containing protein</fullName>
    </recommendedName>
</protein>
<gene>
    <name evidence="2" type="ORF">CDO35_06060</name>
</gene>
<evidence type="ECO:0000313" key="2">
    <source>
        <dbReference type="EMBL" id="PIA70553.1"/>
    </source>
</evidence>
<evidence type="ECO:0000313" key="3">
    <source>
        <dbReference type="Proteomes" id="UP000229504"/>
    </source>
</evidence>
<dbReference type="RefSeq" id="WP_099523063.1">
    <property type="nucleotide sequence ID" value="NZ_NIQU01000002.1"/>
</dbReference>
<dbReference type="EMBL" id="NIQU01000002">
    <property type="protein sequence ID" value="PIA70553.1"/>
    <property type="molecule type" value="Genomic_DNA"/>
</dbReference>
<proteinExistence type="predicted"/>
<sequence>MPEGIPTPAQLLNGEISFFSIDTDVIQSAGYSFEAGALNQLHRQLPSSMELQLTDIVANEIIKHLMDPVLKSIQTFESSLNNLKRRAELPLDQISDLFRAMTPTESASAHFRKRLEDYASKCRGGVLPTEGDGILTELFNRYFNSSPPFELNAAKKTEFPDATSLLVLEKFATNNETTGIVISKDNGWEAFAAQSEYLYCVKSLDELTALFTATGALAAQVHEAINKALEDEKSPLRSKLSNALEDHLHNASWSIGEIYSNVNARVEGEVSDIHLSDHDLLVEKTSIWNDEEDPTRWLIEVTASVQVNASISVVTYLWDSIDKEEVELESDNLDSQTEIEVSAFLTCSNVEADSAPTDWDIEVEIAPGDYEIDVGEVQAFPWD</sequence>
<organism evidence="2 3">
    <name type="scientific">Pseudomonas sediminis</name>
    <dbReference type="NCBI Taxonomy" id="1691904"/>
    <lineage>
        <taxon>Bacteria</taxon>
        <taxon>Pseudomonadati</taxon>
        <taxon>Pseudomonadota</taxon>
        <taxon>Gammaproteobacteria</taxon>
        <taxon>Pseudomonadales</taxon>
        <taxon>Pseudomonadaceae</taxon>
        <taxon>Pseudomonas</taxon>
    </lineage>
</organism>
<comment type="caution">
    <text evidence="2">The sequence shown here is derived from an EMBL/GenBank/DDBJ whole genome shotgun (WGS) entry which is preliminary data.</text>
</comment>
<dbReference type="AlphaFoldDB" id="A0A2G5FRH1"/>
<dbReference type="InterPro" id="IPR032557">
    <property type="entry name" value="DUF4935"/>
</dbReference>
<reference evidence="3" key="1">
    <citation type="submission" date="2017-06" db="EMBL/GenBank/DDBJ databases">
        <authorList>
            <person name="Rastogi G."/>
            <person name="Vaishampayan P."/>
            <person name="Seuylemezian A."/>
        </authorList>
    </citation>
    <scope>NUCLEOTIDE SEQUENCE [LARGE SCALE GENOMIC DNA]</scope>
    <source>
        <strain evidence="3">PI11</strain>
    </source>
</reference>
<evidence type="ECO:0000259" key="1">
    <source>
        <dbReference type="Pfam" id="PF16289"/>
    </source>
</evidence>